<comment type="pathway">
    <text evidence="4 16">Cofactor biosynthesis; coenzyme A biosynthesis; CoA from (R)-pantothenate: step 1/5.</text>
</comment>
<dbReference type="UniPathway" id="UPA00241">
    <property type="reaction ID" value="UER00352"/>
</dbReference>
<reference evidence="17 18" key="1">
    <citation type="submission" date="2019-09" db="EMBL/GenBank/DDBJ databases">
        <title>Draft genome sequence of various Type strains from the CCUG.</title>
        <authorList>
            <person name="Pineiro-Iglesias B."/>
            <person name="Tunovic T."/>
            <person name="Unosson C."/>
            <person name="Inganas E."/>
            <person name="Ohlen M."/>
            <person name="Cardew S."/>
            <person name="Jensie-Markopoulos S."/>
            <person name="Salva-Serra F."/>
            <person name="Jaen-Luchoro D."/>
            <person name="Karlsson R."/>
            <person name="Svensson-Stadler L."/>
            <person name="Chun J."/>
            <person name="Moore E."/>
        </authorList>
    </citation>
    <scope>NUCLEOTIDE SEQUENCE [LARGE SCALE GENOMIC DNA]</scope>
    <source>
        <strain evidence="17 18">CCUG 32756T</strain>
    </source>
</reference>
<keyword evidence="8 16" id="KW-0808">Transferase</keyword>
<feature type="binding site" evidence="16">
    <location>
        <begin position="73"/>
        <end position="76"/>
    </location>
    <ligand>
        <name>substrate</name>
    </ligand>
</feature>
<dbReference type="AlphaFoldDB" id="A0A5M9QUG4"/>
<name>A0A5M9QUG4_9HELI</name>
<feature type="binding site" evidence="16">
    <location>
        <position position="93"/>
    </location>
    <ligand>
        <name>ATP</name>
        <dbReference type="ChEBI" id="CHEBI:30616"/>
    </ligand>
</feature>
<keyword evidence="13 16" id="KW-0173">Coenzyme A biosynthesis</keyword>
<dbReference type="GO" id="GO:0015937">
    <property type="term" value="P:coenzyme A biosynthetic process"/>
    <property type="evidence" value="ECO:0007669"/>
    <property type="project" value="UniProtKB-UniRule"/>
</dbReference>
<evidence type="ECO:0000256" key="6">
    <source>
        <dbReference type="ARBA" id="ARBA00012102"/>
    </source>
</evidence>
<evidence type="ECO:0000256" key="4">
    <source>
        <dbReference type="ARBA" id="ARBA00005225"/>
    </source>
</evidence>
<dbReference type="EMBL" id="VXKE01000001">
    <property type="protein sequence ID" value="KAA8711422.1"/>
    <property type="molecule type" value="Genomic_DNA"/>
</dbReference>
<evidence type="ECO:0000256" key="7">
    <source>
        <dbReference type="ARBA" id="ARBA00022490"/>
    </source>
</evidence>
<feature type="binding site" evidence="16">
    <location>
        <position position="90"/>
    </location>
    <ligand>
        <name>K(+)</name>
        <dbReference type="ChEBI" id="CHEBI:29103"/>
    </ligand>
</feature>
<comment type="subunit">
    <text evidence="5 16">Homodimer.</text>
</comment>
<evidence type="ECO:0000256" key="15">
    <source>
        <dbReference type="ARBA" id="ARBA00040883"/>
    </source>
</evidence>
<feature type="binding site" evidence="16">
    <location>
        <position position="69"/>
    </location>
    <ligand>
        <name>substrate</name>
    </ligand>
</feature>
<comment type="cofactor">
    <cofactor evidence="2">
        <name>K(+)</name>
        <dbReference type="ChEBI" id="CHEBI:29103"/>
    </cofactor>
</comment>
<dbReference type="PANTHER" id="PTHR34265">
    <property type="entry name" value="TYPE III PANTOTHENATE KINASE"/>
    <property type="match status" value="1"/>
</dbReference>
<dbReference type="PANTHER" id="PTHR34265:SF1">
    <property type="entry name" value="TYPE III PANTOTHENATE KINASE"/>
    <property type="match status" value="1"/>
</dbReference>
<evidence type="ECO:0000313" key="17">
    <source>
        <dbReference type="EMBL" id="KAA8711422.1"/>
    </source>
</evidence>
<keyword evidence="9 16" id="KW-0547">Nucleotide-binding</keyword>
<feature type="binding site" evidence="16">
    <location>
        <begin position="5"/>
        <end position="12"/>
    </location>
    <ligand>
        <name>ATP</name>
        <dbReference type="ChEBI" id="CHEBI:30616"/>
    </ligand>
</feature>
<sequence>MLLCDIGNTHFHFWDNGKISHILPKSLHKSMFSQEIYYISVNAQHEKLLNKTFKTTYDLESIIHLPTQYKGLGVDRKAACLCVDDGVVVDVGSAITIDVMSGGKHQGGYILPGFNEIINSYARISPALQGQINFGLEPNVLPNNTKDAIGYGVLKSTILTIQNTIGSKKAYFTGGDGKYLAKFFAQAIYDETLVFRGMRISIEKALQKRRKQQGIQEQQDTQAKEQK</sequence>
<dbReference type="EC" id="2.7.1.33" evidence="6 16"/>
<evidence type="ECO:0000256" key="12">
    <source>
        <dbReference type="ARBA" id="ARBA00022958"/>
    </source>
</evidence>
<comment type="subcellular location">
    <subcellularLocation>
        <location evidence="3 16">Cytoplasm</location>
    </subcellularLocation>
</comment>
<dbReference type="Proteomes" id="UP000323707">
    <property type="component" value="Unassembled WGS sequence"/>
</dbReference>
<dbReference type="GO" id="GO:0004594">
    <property type="term" value="F:pantothenate kinase activity"/>
    <property type="evidence" value="ECO:0007669"/>
    <property type="project" value="UniProtKB-UniRule"/>
</dbReference>
<evidence type="ECO:0000256" key="1">
    <source>
        <dbReference type="ARBA" id="ARBA00001206"/>
    </source>
</evidence>
<keyword evidence="12 16" id="KW-0630">Potassium</keyword>
<dbReference type="InterPro" id="IPR004619">
    <property type="entry name" value="Type_III_PanK"/>
</dbReference>
<dbReference type="GO" id="GO:0046872">
    <property type="term" value="F:metal ion binding"/>
    <property type="evidence" value="ECO:0007669"/>
    <property type="project" value="UniProtKB-KW"/>
</dbReference>
<dbReference type="NCBIfam" id="TIGR00671">
    <property type="entry name" value="baf"/>
    <property type="match status" value="1"/>
</dbReference>
<comment type="similarity">
    <text evidence="14 16">Belongs to the type III pantothenate kinase family.</text>
</comment>
<keyword evidence="10 16" id="KW-0418">Kinase</keyword>
<dbReference type="NCBIfam" id="NF009872">
    <property type="entry name" value="PRK13333.1"/>
    <property type="match status" value="1"/>
</dbReference>
<evidence type="ECO:0000256" key="13">
    <source>
        <dbReference type="ARBA" id="ARBA00022993"/>
    </source>
</evidence>
<keyword evidence="11 16" id="KW-0067">ATP-binding</keyword>
<proteinExistence type="inferred from homology"/>
<gene>
    <name evidence="16" type="primary">coaX</name>
    <name evidence="17" type="ORF">F4V45_00110</name>
</gene>
<dbReference type="GO" id="GO:0005737">
    <property type="term" value="C:cytoplasm"/>
    <property type="evidence" value="ECO:0007669"/>
    <property type="project" value="UniProtKB-SubCell"/>
</dbReference>
<dbReference type="RefSeq" id="WP_150336512.1">
    <property type="nucleotide sequence ID" value="NZ_JAERIX010000056.1"/>
</dbReference>
<evidence type="ECO:0000256" key="10">
    <source>
        <dbReference type="ARBA" id="ARBA00022777"/>
    </source>
</evidence>
<comment type="function">
    <text evidence="16">Catalyzes the phosphorylation of pantothenate (Pan), the first step in CoA biosynthesis.</text>
</comment>
<feature type="binding site" evidence="16">
    <location>
        <position position="145"/>
    </location>
    <ligand>
        <name>substrate</name>
    </ligand>
</feature>
<accession>A0A5M9QUG4</accession>
<feature type="active site" description="Proton acceptor" evidence="16">
    <location>
        <position position="75"/>
    </location>
</feature>
<evidence type="ECO:0000256" key="8">
    <source>
        <dbReference type="ARBA" id="ARBA00022679"/>
    </source>
</evidence>
<organism evidence="17 18">
    <name type="scientific">Helicobacter canis</name>
    <dbReference type="NCBI Taxonomy" id="29419"/>
    <lineage>
        <taxon>Bacteria</taxon>
        <taxon>Pseudomonadati</taxon>
        <taxon>Campylobacterota</taxon>
        <taxon>Epsilonproteobacteria</taxon>
        <taxon>Campylobacterales</taxon>
        <taxon>Helicobacteraceae</taxon>
        <taxon>Helicobacter</taxon>
    </lineage>
</organism>
<keyword evidence="16" id="KW-0479">Metal-binding</keyword>
<evidence type="ECO:0000313" key="18">
    <source>
        <dbReference type="Proteomes" id="UP000323707"/>
    </source>
</evidence>
<protein>
    <recommendedName>
        <fullName evidence="15 16">Type III pantothenate kinase</fullName>
        <ecNumber evidence="6 16">2.7.1.33</ecNumber>
    </recommendedName>
    <alternativeName>
        <fullName evidence="16">PanK-III</fullName>
    </alternativeName>
    <alternativeName>
        <fullName evidence="16">Pantothenic acid kinase</fullName>
    </alternativeName>
</protein>
<evidence type="ECO:0000256" key="3">
    <source>
        <dbReference type="ARBA" id="ARBA00004496"/>
    </source>
</evidence>
<dbReference type="HAMAP" id="MF_01274">
    <property type="entry name" value="Pantothen_kinase_3"/>
    <property type="match status" value="1"/>
</dbReference>
<evidence type="ECO:0000256" key="2">
    <source>
        <dbReference type="ARBA" id="ARBA00001958"/>
    </source>
</evidence>
<comment type="caution">
    <text evidence="17">The sequence shown here is derived from an EMBL/GenBank/DDBJ whole genome shotgun (WGS) entry which is preliminary data.</text>
</comment>
<dbReference type="InterPro" id="IPR043129">
    <property type="entry name" value="ATPase_NBD"/>
</dbReference>
<comment type="catalytic activity">
    <reaction evidence="1 16">
        <text>(R)-pantothenate + ATP = (R)-4'-phosphopantothenate + ADP + H(+)</text>
        <dbReference type="Rhea" id="RHEA:16373"/>
        <dbReference type="ChEBI" id="CHEBI:10986"/>
        <dbReference type="ChEBI" id="CHEBI:15378"/>
        <dbReference type="ChEBI" id="CHEBI:29032"/>
        <dbReference type="ChEBI" id="CHEBI:30616"/>
        <dbReference type="ChEBI" id="CHEBI:456216"/>
        <dbReference type="EC" id="2.7.1.33"/>
    </reaction>
</comment>
<keyword evidence="7 16" id="KW-0963">Cytoplasm</keyword>
<dbReference type="Pfam" id="PF03309">
    <property type="entry name" value="Pan_kinase"/>
    <property type="match status" value="1"/>
</dbReference>
<evidence type="ECO:0000256" key="9">
    <source>
        <dbReference type="ARBA" id="ARBA00022741"/>
    </source>
</evidence>
<evidence type="ECO:0000256" key="11">
    <source>
        <dbReference type="ARBA" id="ARBA00022840"/>
    </source>
</evidence>
<evidence type="ECO:0000256" key="5">
    <source>
        <dbReference type="ARBA" id="ARBA00011738"/>
    </source>
</evidence>
<evidence type="ECO:0000256" key="16">
    <source>
        <dbReference type="HAMAP-Rule" id="MF_01274"/>
    </source>
</evidence>
<evidence type="ECO:0000256" key="14">
    <source>
        <dbReference type="ARBA" id="ARBA00038036"/>
    </source>
</evidence>
<dbReference type="GO" id="GO:0005524">
    <property type="term" value="F:ATP binding"/>
    <property type="evidence" value="ECO:0007669"/>
    <property type="project" value="UniProtKB-UniRule"/>
</dbReference>
<dbReference type="SUPFAM" id="SSF53067">
    <property type="entry name" value="Actin-like ATPase domain"/>
    <property type="match status" value="2"/>
</dbReference>
<comment type="cofactor">
    <cofactor evidence="16">
        <name>NH4(+)</name>
        <dbReference type="ChEBI" id="CHEBI:28938"/>
    </cofactor>
    <cofactor evidence="16">
        <name>K(+)</name>
        <dbReference type="ChEBI" id="CHEBI:29103"/>
    </cofactor>
    <text evidence="16">A monovalent cation. Ammonium or potassium.</text>
</comment>
<dbReference type="Gene3D" id="3.30.420.40">
    <property type="match status" value="2"/>
</dbReference>